<keyword evidence="7 8" id="KW-0472">Membrane</keyword>
<evidence type="ECO:0000256" key="5">
    <source>
        <dbReference type="ARBA" id="ARBA00022692"/>
    </source>
</evidence>
<name>A0A9D2HHX1_9FIRM</name>
<evidence type="ECO:0000256" key="7">
    <source>
        <dbReference type="ARBA" id="ARBA00023136"/>
    </source>
</evidence>
<evidence type="ECO:0000256" key="2">
    <source>
        <dbReference type="ARBA" id="ARBA00022448"/>
    </source>
</evidence>
<gene>
    <name evidence="9" type="ORF">IAA07_06265</name>
</gene>
<keyword evidence="4" id="KW-0997">Cell inner membrane</keyword>
<evidence type="ECO:0000313" key="10">
    <source>
        <dbReference type="Proteomes" id="UP000823900"/>
    </source>
</evidence>
<dbReference type="EMBL" id="DWZA01000055">
    <property type="protein sequence ID" value="HJA71172.1"/>
    <property type="molecule type" value="Genomic_DNA"/>
</dbReference>
<keyword evidence="3" id="KW-1003">Cell membrane</keyword>
<dbReference type="InterPro" id="IPR001851">
    <property type="entry name" value="ABC_transp_permease"/>
</dbReference>
<feature type="transmembrane region" description="Helical" evidence="8">
    <location>
        <begin position="20"/>
        <end position="44"/>
    </location>
</feature>
<keyword evidence="5 8" id="KW-0812">Transmembrane</keyword>
<evidence type="ECO:0000256" key="8">
    <source>
        <dbReference type="SAM" id="Phobius"/>
    </source>
</evidence>
<comment type="caution">
    <text evidence="9">The sequence shown here is derived from an EMBL/GenBank/DDBJ whole genome shotgun (WGS) entry which is preliminary data.</text>
</comment>
<keyword evidence="6 8" id="KW-1133">Transmembrane helix</keyword>
<evidence type="ECO:0000256" key="4">
    <source>
        <dbReference type="ARBA" id="ARBA00022519"/>
    </source>
</evidence>
<feature type="transmembrane region" description="Helical" evidence="8">
    <location>
        <begin position="300"/>
        <end position="319"/>
    </location>
</feature>
<protein>
    <submittedName>
        <fullName evidence="9">ABC transporter permease</fullName>
    </submittedName>
</protein>
<evidence type="ECO:0000313" key="9">
    <source>
        <dbReference type="EMBL" id="HJA71172.1"/>
    </source>
</evidence>
<feature type="transmembrane region" description="Helical" evidence="8">
    <location>
        <begin position="56"/>
        <end position="75"/>
    </location>
</feature>
<feature type="transmembrane region" description="Helical" evidence="8">
    <location>
        <begin position="100"/>
        <end position="118"/>
    </location>
</feature>
<evidence type="ECO:0000256" key="6">
    <source>
        <dbReference type="ARBA" id="ARBA00022989"/>
    </source>
</evidence>
<keyword evidence="2" id="KW-0813">Transport</keyword>
<dbReference type="PANTHER" id="PTHR32196">
    <property type="entry name" value="ABC TRANSPORTER PERMEASE PROTEIN YPHD-RELATED-RELATED"/>
    <property type="match status" value="1"/>
</dbReference>
<dbReference type="Pfam" id="PF02653">
    <property type="entry name" value="BPD_transp_2"/>
    <property type="match status" value="1"/>
</dbReference>
<accession>A0A9D2HHX1</accession>
<feature type="transmembrane region" description="Helical" evidence="8">
    <location>
        <begin position="220"/>
        <end position="240"/>
    </location>
</feature>
<comment type="subcellular location">
    <subcellularLocation>
        <location evidence="1">Cell membrane</location>
        <topology evidence="1">Multi-pass membrane protein</topology>
    </subcellularLocation>
</comment>
<reference evidence="9" key="2">
    <citation type="submission" date="2021-04" db="EMBL/GenBank/DDBJ databases">
        <authorList>
            <person name="Gilroy R."/>
        </authorList>
    </citation>
    <scope>NUCLEOTIDE SEQUENCE</scope>
    <source>
        <strain evidence="9">CHK178-16964</strain>
    </source>
</reference>
<dbReference type="Proteomes" id="UP000823900">
    <property type="component" value="Unassembled WGS sequence"/>
</dbReference>
<dbReference type="PANTHER" id="PTHR32196:SF21">
    <property type="entry name" value="ABC TRANSPORTER PERMEASE PROTEIN YPHD-RELATED"/>
    <property type="match status" value="1"/>
</dbReference>
<organism evidence="9 10">
    <name type="scientific">Candidatus Lachnoclostridium stercoravium</name>
    <dbReference type="NCBI Taxonomy" id="2838633"/>
    <lineage>
        <taxon>Bacteria</taxon>
        <taxon>Bacillati</taxon>
        <taxon>Bacillota</taxon>
        <taxon>Clostridia</taxon>
        <taxon>Lachnospirales</taxon>
        <taxon>Lachnospiraceae</taxon>
    </lineage>
</organism>
<dbReference type="GO" id="GO:0005886">
    <property type="term" value="C:plasma membrane"/>
    <property type="evidence" value="ECO:0007669"/>
    <property type="project" value="UniProtKB-SubCell"/>
</dbReference>
<dbReference type="CDD" id="cd06579">
    <property type="entry name" value="TM_PBP1_transp_AraH_like"/>
    <property type="match status" value="1"/>
</dbReference>
<dbReference type="GO" id="GO:0022857">
    <property type="term" value="F:transmembrane transporter activity"/>
    <property type="evidence" value="ECO:0007669"/>
    <property type="project" value="InterPro"/>
</dbReference>
<sequence>MKTFQNSIGKNEVWRKLTRVQGLSALLPLAVIVVFLSLTTDTFLTADNLMNVMRQAAVYAVMATGMTFVLLTGGVDLSQGSLLAMCCVTSCMALNATGSMWIAILTAMGTGLIVGAVNGTVISMIKLPPFIMTLGALYMVRGITLYITNSTQVRVSDNPAFTFIGKGDLFGIPVPVYVFIAVGILASLFLTYTSTGRNIFAVGSNESSARLSGVNVNKTLIIAYALSGLCVGIGAVVYLARLSAAQPTAGESYEMEAIAAAVVGGTSQSGGEGGILGSLIGAVIIASIRNGLVLLGVGSYFTKIVVGLIIVLAVAIDVTRRRLAANR</sequence>
<reference evidence="9" key="1">
    <citation type="journal article" date="2021" name="PeerJ">
        <title>Extensive microbial diversity within the chicken gut microbiome revealed by metagenomics and culture.</title>
        <authorList>
            <person name="Gilroy R."/>
            <person name="Ravi A."/>
            <person name="Getino M."/>
            <person name="Pursley I."/>
            <person name="Horton D.L."/>
            <person name="Alikhan N.F."/>
            <person name="Baker D."/>
            <person name="Gharbi K."/>
            <person name="Hall N."/>
            <person name="Watson M."/>
            <person name="Adriaenssens E.M."/>
            <person name="Foster-Nyarko E."/>
            <person name="Jarju S."/>
            <person name="Secka A."/>
            <person name="Antonio M."/>
            <person name="Oren A."/>
            <person name="Chaudhuri R.R."/>
            <person name="La Ragione R."/>
            <person name="Hildebrand F."/>
            <person name="Pallen M.J."/>
        </authorList>
    </citation>
    <scope>NUCLEOTIDE SEQUENCE</scope>
    <source>
        <strain evidence="9">CHK178-16964</strain>
    </source>
</reference>
<feature type="transmembrane region" description="Helical" evidence="8">
    <location>
        <begin position="169"/>
        <end position="190"/>
    </location>
</feature>
<proteinExistence type="predicted"/>
<feature type="transmembrane region" description="Helical" evidence="8">
    <location>
        <begin position="130"/>
        <end position="149"/>
    </location>
</feature>
<evidence type="ECO:0000256" key="1">
    <source>
        <dbReference type="ARBA" id="ARBA00004651"/>
    </source>
</evidence>
<dbReference type="AlphaFoldDB" id="A0A9D2HHX1"/>
<evidence type="ECO:0000256" key="3">
    <source>
        <dbReference type="ARBA" id="ARBA00022475"/>
    </source>
</evidence>